<organism evidence="1">
    <name type="scientific">marine sediment metagenome</name>
    <dbReference type="NCBI Taxonomy" id="412755"/>
    <lineage>
        <taxon>unclassified sequences</taxon>
        <taxon>metagenomes</taxon>
        <taxon>ecological metagenomes</taxon>
    </lineage>
</organism>
<accession>X1AI81</accession>
<gene>
    <name evidence="1" type="ORF">S01H4_21754</name>
</gene>
<dbReference type="EMBL" id="BART01009893">
    <property type="protein sequence ID" value="GAG82335.1"/>
    <property type="molecule type" value="Genomic_DNA"/>
</dbReference>
<comment type="caution">
    <text evidence="1">The sequence shown here is derived from an EMBL/GenBank/DDBJ whole genome shotgun (WGS) entry which is preliminary data.</text>
</comment>
<sequence length="181" mass="19183">MNNNVLVDADGQAIHIKSEPGGMSKLLLEDEGGEDKLDVSYNDTTGFTNISANNAQFSLLTNAGNINVGATGGDLNLSSTDQAIRLNAATNIVLNNDVLFQSGTSTSDYLITHHQDRLFFQATEAAENAILALASEDADGTDAVGLEIFRVGNVDQTNNSERLEIGTSPSIFRVWSTSTGT</sequence>
<protein>
    <submittedName>
        <fullName evidence="1">Uncharacterized protein</fullName>
    </submittedName>
</protein>
<evidence type="ECO:0000313" key="1">
    <source>
        <dbReference type="EMBL" id="GAG82335.1"/>
    </source>
</evidence>
<feature type="non-terminal residue" evidence="1">
    <location>
        <position position="181"/>
    </location>
</feature>
<name>X1AI81_9ZZZZ</name>
<reference evidence="1" key="1">
    <citation type="journal article" date="2014" name="Front. Microbiol.">
        <title>High frequency of phylogenetically diverse reductive dehalogenase-homologous genes in deep subseafloor sedimentary metagenomes.</title>
        <authorList>
            <person name="Kawai M."/>
            <person name="Futagami T."/>
            <person name="Toyoda A."/>
            <person name="Takaki Y."/>
            <person name="Nishi S."/>
            <person name="Hori S."/>
            <person name="Arai W."/>
            <person name="Tsubouchi T."/>
            <person name="Morono Y."/>
            <person name="Uchiyama I."/>
            <person name="Ito T."/>
            <person name="Fujiyama A."/>
            <person name="Inagaki F."/>
            <person name="Takami H."/>
        </authorList>
    </citation>
    <scope>NUCLEOTIDE SEQUENCE</scope>
    <source>
        <strain evidence="1">Expedition CK06-06</strain>
    </source>
</reference>
<proteinExistence type="predicted"/>
<dbReference type="AlphaFoldDB" id="X1AI81"/>